<dbReference type="GO" id="GO:0016787">
    <property type="term" value="F:hydrolase activity"/>
    <property type="evidence" value="ECO:0007669"/>
    <property type="project" value="UniProtKB-KW"/>
</dbReference>
<keyword evidence="2" id="KW-1185">Reference proteome</keyword>
<dbReference type="Proteomes" id="UP001549164">
    <property type="component" value="Unassembled WGS sequence"/>
</dbReference>
<dbReference type="RefSeq" id="WP_354432600.1">
    <property type="nucleotide sequence ID" value="NZ_JBEPLY010000001.1"/>
</dbReference>
<dbReference type="InterPro" id="IPR018669">
    <property type="entry name" value="Toxin_HigB"/>
</dbReference>
<comment type="caution">
    <text evidence="1">The sequence shown here is derived from an EMBL/GenBank/DDBJ whole genome shotgun (WGS) entry which is preliminary data.</text>
</comment>
<keyword evidence="1" id="KW-0378">Hydrolase</keyword>
<evidence type="ECO:0000313" key="2">
    <source>
        <dbReference type="Proteomes" id="UP001549164"/>
    </source>
</evidence>
<protein>
    <submittedName>
        <fullName evidence="1">mRNA interferase HigB</fullName>
        <ecNumber evidence="1">3.1.-.-</ecNumber>
    </submittedName>
</protein>
<dbReference type="Pfam" id="PF09907">
    <property type="entry name" value="HigB_toxin"/>
    <property type="match status" value="1"/>
</dbReference>
<organism evidence="1 2">
    <name type="scientific">Martelella mangrovi</name>
    <dbReference type="NCBI Taxonomy" id="1397477"/>
    <lineage>
        <taxon>Bacteria</taxon>
        <taxon>Pseudomonadati</taxon>
        <taxon>Pseudomonadota</taxon>
        <taxon>Alphaproteobacteria</taxon>
        <taxon>Hyphomicrobiales</taxon>
        <taxon>Aurantimonadaceae</taxon>
        <taxon>Martelella</taxon>
    </lineage>
</organism>
<sequence>MRIIKTLHLHDYAREHPDAAAAIENWIMTVRRAEWRRLQDVSDAFSKVKLLGADRARFEIAGGDYRLIAAFDFHRQAVFIKFIGTHAEYDRIDAHRIAQFRRG</sequence>
<gene>
    <name evidence="1" type="ORF">ABID12_000019</name>
</gene>
<dbReference type="EMBL" id="JBEPLY010000001">
    <property type="protein sequence ID" value="MET3598098.1"/>
    <property type="molecule type" value="Genomic_DNA"/>
</dbReference>
<name>A0ABV2I6M6_9HYPH</name>
<dbReference type="EC" id="3.1.-.-" evidence="1"/>
<evidence type="ECO:0000313" key="1">
    <source>
        <dbReference type="EMBL" id="MET3598098.1"/>
    </source>
</evidence>
<accession>A0ABV2I6M6</accession>
<reference evidence="1 2" key="1">
    <citation type="submission" date="2024-06" db="EMBL/GenBank/DDBJ databases">
        <title>Genomic Encyclopedia of Type Strains, Phase IV (KMG-IV): sequencing the most valuable type-strain genomes for metagenomic binning, comparative biology and taxonomic classification.</title>
        <authorList>
            <person name="Goeker M."/>
        </authorList>
    </citation>
    <scope>NUCLEOTIDE SEQUENCE [LARGE SCALE GENOMIC DNA]</scope>
    <source>
        <strain evidence="1 2">DSM 28102</strain>
    </source>
</reference>
<proteinExistence type="predicted"/>